<evidence type="ECO:0000259" key="3">
    <source>
        <dbReference type="Pfam" id="PF00534"/>
    </source>
</evidence>
<reference evidence="4 5" key="1">
    <citation type="submission" date="2018-06" db="EMBL/GenBank/DDBJ databases">
        <title>Comparative genomics of Brasilonema spp. strains.</title>
        <authorList>
            <person name="Alvarenga D.O."/>
            <person name="Fiore M.F."/>
            <person name="Varani A.M."/>
        </authorList>
    </citation>
    <scope>NUCLEOTIDE SEQUENCE [LARGE SCALE GENOMIC DNA]</scope>
    <source>
        <strain evidence="4 5">CENA114</strain>
    </source>
</reference>
<evidence type="ECO:0000313" key="4">
    <source>
        <dbReference type="EMBL" id="QDL08043.1"/>
    </source>
</evidence>
<dbReference type="InterPro" id="IPR001296">
    <property type="entry name" value="Glyco_trans_1"/>
</dbReference>
<evidence type="ECO:0000256" key="2">
    <source>
        <dbReference type="ARBA" id="ARBA00022679"/>
    </source>
</evidence>
<evidence type="ECO:0000313" key="5">
    <source>
        <dbReference type="Proteomes" id="UP000503129"/>
    </source>
</evidence>
<dbReference type="PANTHER" id="PTHR12526:SF510">
    <property type="entry name" value="D-INOSITOL 3-PHOSPHATE GLYCOSYLTRANSFERASE"/>
    <property type="match status" value="1"/>
</dbReference>
<dbReference type="Gene3D" id="3.40.50.2000">
    <property type="entry name" value="Glycogen Phosphorylase B"/>
    <property type="match status" value="2"/>
</dbReference>
<dbReference type="Proteomes" id="UP000503129">
    <property type="component" value="Chromosome"/>
</dbReference>
<dbReference type="KEGG" id="bsen:DP114_09110"/>
<evidence type="ECO:0000256" key="1">
    <source>
        <dbReference type="ARBA" id="ARBA00022676"/>
    </source>
</evidence>
<keyword evidence="5" id="KW-1185">Reference proteome</keyword>
<dbReference type="GO" id="GO:0016757">
    <property type="term" value="F:glycosyltransferase activity"/>
    <property type="evidence" value="ECO:0007669"/>
    <property type="project" value="UniProtKB-KW"/>
</dbReference>
<organism evidence="4 5">
    <name type="scientific">Brasilonema sennae CENA114</name>
    <dbReference type="NCBI Taxonomy" id="415709"/>
    <lineage>
        <taxon>Bacteria</taxon>
        <taxon>Bacillati</taxon>
        <taxon>Cyanobacteriota</taxon>
        <taxon>Cyanophyceae</taxon>
        <taxon>Nostocales</taxon>
        <taxon>Scytonemataceae</taxon>
        <taxon>Brasilonema</taxon>
        <taxon>Bromeliae group (in: Brasilonema)</taxon>
    </lineage>
</organism>
<dbReference type="AlphaFoldDB" id="A0A856MA63"/>
<dbReference type="Pfam" id="PF00534">
    <property type="entry name" value="Glycos_transf_1"/>
    <property type="match status" value="1"/>
</dbReference>
<protein>
    <submittedName>
        <fullName evidence="4">Colanic acid biosynthesis glycosyltransferase WcaL</fullName>
    </submittedName>
</protein>
<keyword evidence="1" id="KW-0328">Glycosyltransferase</keyword>
<accession>A0A856MA63</accession>
<dbReference type="RefSeq" id="WP_171975933.1">
    <property type="nucleotide sequence ID" value="NZ_CAWOXK010000001.1"/>
</dbReference>
<proteinExistence type="predicted"/>
<gene>
    <name evidence="4" type="ORF">DP114_09110</name>
</gene>
<sequence>MPNLITDAQQRAEKLNQPEYDENLIYHCSSFRVNGNGGAETYLTSLIQSPQSGVSDFVIKSLKELDQSRFKLLHIHSPDLLEQVKGECPTVFTVHNHSLYCASGTKYLAAQDVICDRNFSYLGCLWGKIIDGCGSRKPVRVIQELQSTHHLNHFIRNLRVTFLANSDYVRKQLIKNGLPPQQTVTLRCGISVPQIATAPLSLETYKNQRILFVGRIVPDKGLEWLLKTLVHTDSQIHLDIAGEGWERPRLEKLAQKLGLNNRITWHGWCDSNKLNQLYEQCFAVIFPSVWPEPAGLVTLEAYGHYRPVIASAVGGIPEYLQDGETGVLVPANNIQMLAQAITHLSCDYHKCRQMGEQGHALLMQEFTMDVHVKHLQKIYENTISEFASKKN</sequence>
<dbReference type="CDD" id="cd03801">
    <property type="entry name" value="GT4_PimA-like"/>
    <property type="match status" value="1"/>
</dbReference>
<dbReference type="PANTHER" id="PTHR12526">
    <property type="entry name" value="GLYCOSYLTRANSFERASE"/>
    <property type="match status" value="1"/>
</dbReference>
<dbReference type="EMBL" id="CP030118">
    <property type="protein sequence ID" value="QDL08043.1"/>
    <property type="molecule type" value="Genomic_DNA"/>
</dbReference>
<keyword evidence="2 4" id="KW-0808">Transferase</keyword>
<feature type="domain" description="Glycosyl transferase family 1" evidence="3">
    <location>
        <begin position="206"/>
        <end position="358"/>
    </location>
</feature>
<name>A0A856MA63_9CYAN</name>
<dbReference type="SUPFAM" id="SSF53756">
    <property type="entry name" value="UDP-Glycosyltransferase/glycogen phosphorylase"/>
    <property type="match status" value="1"/>
</dbReference>